<evidence type="ECO:0000256" key="1">
    <source>
        <dbReference type="SAM" id="SignalP"/>
    </source>
</evidence>
<dbReference type="EMBL" id="PHFW01000002">
    <property type="protein sequence ID" value="PQM28005.1"/>
    <property type="molecule type" value="Genomic_DNA"/>
</dbReference>
<reference evidence="3" key="1">
    <citation type="submission" date="2017-11" db="EMBL/GenBank/DDBJ databases">
        <title>The complete genome sequence of Sphingopyxis pomeranensis sp. nov. strain WS5A3p.</title>
        <authorList>
            <person name="Kaminski M.A."/>
        </authorList>
    </citation>
    <scope>NUCLEOTIDE SEQUENCE [LARGE SCALE GENOMIC DNA]</scope>
    <source>
        <strain evidence="3">WS5A3p</strain>
    </source>
</reference>
<dbReference type="OrthoDB" id="54751at2"/>
<gene>
    <name evidence="2" type="ORF">CVO77_05615</name>
</gene>
<keyword evidence="1" id="KW-0732">Signal</keyword>
<feature type="chain" id="PRO_5015636511" description="GH26 domain-containing protein" evidence="1">
    <location>
        <begin position="21"/>
        <end position="311"/>
    </location>
</feature>
<feature type="signal peptide" evidence="1">
    <location>
        <begin position="1"/>
        <end position="20"/>
    </location>
</feature>
<evidence type="ECO:0000313" key="3">
    <source>
        <dbReference type="Proteomes" id="UP000238954"/>
    </source>
</evidence>
<proteinExistence type="predicted"/>
<accession>A0A2S8B6I3</accession>
<dbReference type="Proteomes" id="UP000238954">
    <property type="component" value="Chromosome"/>
</dbReference>
<organism evidence="2 3">
    <name type="scientific">Sphingopyxis lindanitolerans</name>
    <dbReference type="NCBI Taxonomy" id="2054227"/>
    <lineage>
        <taxon>Bacteria</taxon>
        <taxon>Pseudomonadati</taxon>
        <taxon>Pseudomonadota</taxon>
        <taxon>Alphaproteobacteria</taxon>
        <taxon>Sphingomonadales</taxon>
        <taxon>Sphingomonadaceae</taxon>
        <taxon>Sphingopyxis</taxon>
    </lineage>
</organism>
<sequence>MALALVAALIAPGLIGEARAADWQMPGIYAYEVKDWDPDVGKHFPRLIVRYYTVGAIDPQVALIRKLAENGNPILIDFEFIRNYDQRRGAEDLPPYEEVEAELLSVLDKLEGTPIEAISFDEENGLSANKITYLNRLYRAAKQSFPKRQFLQWIAMQSKAGHVDLGWVGSIATDGWVIDPYLSSEEDYGEIVQRLTETSKPIYSVIWATPGRPIGKRPHPGTDAGWWNDSQWKTFYNRLAINQANKVATIFYLYGTEGKTIKRTWAGNPCDRQFYSDLVNVTLPYYRSHRLSPVTPASRPKWIPGYCEGTR</sequence>
<protein>
    <recommendedName>
        <fullName evidence="4">GH26 domain-containing protein</fullName>
    </recommendedName>
</protein>
<evidence type="ECO:0008006" key="4">
    <source>
        <dbReference type="Google" id="ProtNLM"/>
    </source>
</evidence>
<comment type="caution">
    <text evidence="2">The sequence shown here is derived from an EMBL/GenBank/DDBJ whole genome shotgun (WGS) entry which is preliminary data.</text>
</comment>
<dbReference type="AlphaFoldDB" id="A0A2S8B6I3"/>
<name>A0A2S8B6I3_9SPHN</name>
<dbReference type="RefSeq" id="WP_105998265.1">
    <property type="nucleotide sequence ID" value="NZ_CM009578.1"/>
</dbReference>
<keyword evidence="3" id="KW-1185">Reference proteome</keyword>
<evidence type="ECO:0000313" key="2">
    <source>
        <dbReference type="EMBL" id="PQM28005.1"/>
    </source>
</evidence>